<feature type="non-terminal residue" evidence="2">
    <location>
        <position position="80"/>
    </location>
</feature>
<comment type="caution">
    <text evidence="2">The sequence shown here is derived from an EMBL/GenBank/DDBJ whole genome shotgun (WGS) entry which is preliminary data.</text>
</comment>
<organism evidence="2 3">
    <name type="scientific">Actinomadura adrarensis</name>
    <dbReference type="NCBI Taxonomy" id="1819600"/>
    <lineage>
        <taxon>Bacteria</taxon>
        <taxon>Bacillati</taxon>
        <taxon>Actinomycetota</taxon>
        <taxon>Actinomycetes</taxon>
        <taxon>Streptosporangiales</taxon>
        <taxon>Thermomonosporaceae</taxon>
        <taxon>Actinomadura</taxon>
    </lineage>
</organism>
<feature type="transmembrane region" description="Helical" evidence="1">
    <location>
        <begin position="59"/>
        <end position="77"/>
    </location>
</feature>
<gene>
    <name evidence="2" type="ORF">ACFQ07_32270</name>
</gene>
<dbReference type="Proteomes" id="UP001597083">
    <property type="component" value="Unassembled WGS sequence"/>
</dbReference>
<keyword evidence="1" id="KW-1133">Transmembrane helix</keyword>
<reference evidence="3" key="1">
    <citation type="journal article" date="2019" name="Int. J. Syst. Evol. Microbiol.">
        <title>The Global Catalogue of Microorganisms (GCM) 10K type strain sequencing project: providing services to taxonomists for standard genome sequencing and annotation.</title>
        <authorList>
            <consortium name="The Broad Institute Genomics Platform"/>
            <consortium name="The Broad Institute Genome Sequencing Center for Infectious Disease"/>
            <person name="Wu L."/>
            <person name="Ma J."/>
        </authorList>
    </citation>
    <scope>NUCLEOTIDE SEQUENCE [LARGE SCALE GENOMIC DNA]</scope>
    <source>
        <strain evidence="3">JCM 31696</strain>
    </source>
</reference>
<keyword evidence="1" id="KW-0472">Membrane</keyword>
<evidence type="ECO:0000256" key="1">
    <source>
        <dbReference type="SAM" id="Phobius"/>
    </source>
</evidence>
<dbReference type="EMBL" id="JBHTIR010004312">
    <property type="protein sequence ID" value="MFD0856951.1"/>
    <property type="molecule type" value="Genomic_DNA"/>
</dbReference>
<name>A0ABW3CTZ2_9ACTN</name>
<protein>
    <submittedName>
        <fullName evidence="2">Uncharacterized protein</fullName>
    </submittedName>
</protein>
<evidence type="ECO:0000313" key="2">
    <source>
        <dbReference type="EMBL" id="MFD0856951.1"/>
    </source>
</evidence>
<sequence length="80" mass="8571">MNGRGGHVDAAELARRIRVAVWGLVVTLVLATCTFGTWVEVRGESWAFWEMSLESAVPIGPRLLPYSMLAGLVLGVATSA</sequence>
<keyword evidence="3" id="KW-1185">Reference proteome</keyword>
<proteinExistence type="predicted"/>
<keyword evidence="1" id="KW-0812">Transmembrane</keyword>
<accession>A0ABW3CTZ2</accession>
<evidence type="ECO:0000313" key="3">
    <source>
        <dbReference type="Proteomes" id="UP001597083"/>
    </source>
</evidence>
<feature type="transmembrane region" description="Helical" evidence="1">
    <location>
        <begin position="20"/>
        <end position="39"/>
    </location>
</feature>